<evidence type="ECO:0000313" key="1">
    <source>
        <dbReference type="EMBL" id="KAF2149701.1"/>
    </source>
</evidence>
<evidence type="ECO:0008006" key="3">
    <source>
        <dbReference type="Google" id="ProtNLM"/>
    </source>
</evidence>
<reference evidence="1" key="1">
    <citation type="journal article" date="2020" name="Stud. Mycol.">
        <title>101 Dothideomycetes genomes: a test case for predicting lifestyles and emergence of pathogens.</title>
        <authorList>
            <person name="Haridas S."/>
            <person name="Albert R."/>
            <person name="Binder M."/>
            <person name="Bloem J."/>
            <person name="Labutti K."/>
            <person name="Salamov A."/>
            <person name="Andreopoulos B."/>
            <person name="Baker S."/>
            <person name="Barry K."/>
            <person name="Bills G."/>
            <person name="Bluhm B."/>
            <person name="Cannon C."/>
            <person name="Castanera R."/>
            <person name="Culley D."/>
            <person name="Daum C."/>
            <person name="Ezra D."/>
            <person name="Gonzalez J."/>
            <person name="Henrissat B."/>
            <person name="Kuo A."/>
            <person name="Liang C."/>
            <person name="Lipzen A."/>
            <person name="Lutzoni F."/>
            <person name="Magnuson J."/>
            <person name="Mondo S."/>
            <person name="Nolan M."/>
            <person name="Ohm R."/>
            <person name="Pangilinan J."/>
            <person name="Park H.-J."/>
            <person name="Ramirez L."/>
            <person name="Alfaro M."/>
            <person name="Sun H."/>
            <person name="Tritt A."/>
            <person name="Yoshinaga Y."/>
            <person name="Zwiers L.-H."/>
            <person name="Turgeon B."/>
            <person name="Goodwin S."/>
            <person name="Spatafora J."/>
            <person name="Crous P."/>
            <person name="Grigoriev I."/>
        </authorList>
    </citation>
    <scope>NUCLEOTIDE SEQUENCE</scope>
    <source>
        <strain evidence="1">CBS 260.36</strain>
    </source>
</reference>
<dbReference type="Proteomes" id="UP000799439">
    <property type="component" value="Unassembled WGS sequence"/>
</dbReference>
<dbReference type="EMBL" id="ML996090">
    <property type="protein sequence ID" value="KAF2149701.1"/>
    <property type="molecule type" value="Genomic_DNA"/>
</dbReference>
<accession>A0A9P4IU43</accession>
<dbReference type="PANTHER" id="PTHR12734">
    <property type="entry name" value="METHYLTRANSFERASE-RELATED"/>
    <property type="match status" value="1"/>
</dbReference>
<proteinExistence type="predicted"/>
<organism evidence="1 2">
    <name type="scientific">Myriangium duriaei CBS 260.36</name>
    <dbReference type="NCBI Taxonomy" id="1168546"/>
    <lineage>
        <taxon>Eukaryota</taxon>
        <taxon>Fungi</taxon>
        <taxon>Dikarya</taxon>
        <taxon>Ascomycota</taxon>
        <taxon>Pezizomycotina</taxon>
        <taxon>Dothideomycetes</taxon>
        <taxon>Dothideomycetidae</taxon>
        <taxon>Myriangiales</taxon>
        <taxon>Myriangiaceae</taxon>
        <taxon>Myriangium</taxon>
    </lineage>
</organism>
<protein>
    <recommendedName>
        <fullName evidence="3">Methyltransferase domain-containing protein</fullName>
    </recommendedName>
</protein>
<sequence>MQQQIFYNDTEIRTVSSRVNHIQSKIIRRAFSSLIPDSPSSLLDVGCGTALSGKILSSIPRYDVPHASFGIGLTSCILAQAPDRDVVGDLLLTNMGQGTSFFPARSTGPSASRPSNGCATLLLLQSLFSQS</sequence>
<evidence type="ECO:0000313" key="2">
    <source>
        <dbReference type="Proteomes" id="UP000799439"/>
    </source>
</evidence>
<dbReference type="InterPro" id="IPR029063">
    <property type="entry name" value="SAM-dependent_MTases_sf"/>
</dbReference>
<dbReference type="GO" id="GO:0016435">
    <property type="term" value="F:rRNA (guanine) methyltransferase activity"/>
    <property type="evidence" value="ECO:0007669"/>
    <property type="project" value="InterPro"/>
</dbReference>
<dbReference type="PANTHER" id="PTHR12734:SF0">
    <property type="entry name" value="18S RRNA (GUANINE-N(7))-METHYLTRANSFERASE-RELATED"/>
    <property type="match status" value="1"/>
</dbReference>
<gene>
    <name evidence="1" type="ORF">K461DRAFT_300087</name>
</gene>
<dbReference type="Gene3D" id="3.40.50.150">
    <property type="entry name" value="Vaccinia Virus protein VP39"/>
    <property type="match status" value="1"/>
</dbReference>
<dbReference type="GO" id="GO:0070476">
    <property type="term" value="P:rRNA (guanine-N7)-methylation"/>
    <property type="evidence" value="ECO:0007669"/>
    <property type="project" value="InterPro"/>
</dbReference>
<comment type="caution">
    <text evidence="1">The sequence shown here is derived from an EMBL/GenBank/DDBJ whole genome shotgun (WGS) entry which is preliminary data.</text>
</comment>
<name>A0A9P4IU43_9PEZI</name>
<dbReference type="GO" id="GO:0005730">
    <property type="term" value="C:nucleolus"/>
    <property type="evidence" value="ECO:0007669"/>
    <property type="project" value="TreeGrafter"/>
</dbReference>
<keyword evidence="2" id="KW-1185">Reference proteome</keyword>
<dbReference type="InterPro" id="IPR039769">
    <property type="entry name" value="Bud23-like"/>
</dbReference>
<dbReference type="AlphaFoldDB" id="A0A9P4IU43"/>
<dbReference type="OrthoDB" id="2877at2759"/>